<feature type="domain" description="EGF-like" evidence="7">
    <location>
        <begin position="1163"/>
        <end position="1203"/>
    </location>
</feature>
<dbReference type="Gene3D" id="2.10.25.10">
    <property type="entry name" value="Laminin"/>
    <property type="match status" value="7"/>
</dbReference>
<feature type="region of interest" description="Disordered" evidence="6">
    <location>
        <begin position="1393"/>
        <end position="1418"/>
    </location>
</feature>
<protein>
    <recommendedName>
        <fullName evidence="7">EGF-like domain-containing protein</fullName>
    </recommendedName>
</protein>
<dbReference type="PROSITE" id="PS50026">
    <property type="entry name" value="EGF_3"/>
    <property type="match status" value="7"/>
</dbReference>
<evidence type="ECO:0000313" key="8">
    <source>
        <dbReference type="EMBL" id="CEM50755.1"/>
    </source>
</evidence>
<evidence type="ECO:0000256" key="2">
    <source>
        <dbReference type="ARBA" id="ARBA00022729"/>
    </source>
</evidence>
<dbReference type="SUPFAM" id="SSF49785">
    <property type="entry name" value="Galactose-binding domain-like"/>
    <property type="match status" value="1"/>
</dbReference>
<keyword evidence="2" id="KW-0732">Signal</keyword>
<dbReference type="GO" id="GO:0005509">
    <property type="term" value="F:calcium ion binding"/>
    <property type="evidence" value="ECO:0007669"/>
    <property type="project" value="InterPro"/>
</dbReference>
<feature type="region of interest" description="Disordered" evidence="6">
    <location>
        <begin position="1461"/>
        <end position="1493"/>
    </location>
</feature>
<dbReference type="PROSITE" id="PS00010">
    <property type="entry name" value="ASX_HYDROXYL"/>
    <property type="match status" value="6"/>
</dbReference>
<name>A0A0G4I1I8_9ALVE</name>
<keyword evidence="3" id="KW-0677">Repeat</keyword>
<feature type="domain" description="EGF-like" evidence="7">
    <location>
        <begin position="1204"/>
        <end position="1244"/>
    </location>
</feature>
<dbReference type="InterPro" id="IPR000742">
    <property type="entry name" value="EGF"/>
</dbReference>
<dbReference type="SMART" id="SM00181">
    <property type="entry name" value="EGF"/>
    <property type="match status" value="7"/>
</dbReference>
<gene>
    <name evidence="8" type="ORF">Cvel_10171</name>
</gene>
<comment type="caution">
    <text evidence="5">Lacks conserved residue(s) required for the propagation of feature annotation.</text>
</comment>
<dbReference type="InterPro" id="IPR009030">
    <property type="entry name" value="Growth_fac_rcpt_cys_sf"/>
</dbReference>
<feature type="region of interest" description="Disordered" evidence="6">
    <location>
        <begin position="246"/>
        <end position="271"/>
    </location>
</feature>
<evidence type="ECO:0000256" key="1">
    <source>
        <dbReference type="ARBA" id="ARBA00022536"/>
    </source>
</evidence>
<proteinExistence type="predicted"/>
<feature type="domain" description="EGF-like" evidence="7">
    <location>
        <begin position="876"/>
        <end position="916"/>
    </location>
</feature>
<dbReference type="EMBL" id="CDMZ01004743">
    <property type="protein sequence ID" value="CEM50755.1"/>
    <property type="molecule type" value="Genomic_DNA"/>
</dbReference>
<dbReference type="PROSITE" id="PS01187">
    <property type="entry name" value="EGF_CA"/>
    <property type="match status" value="4"/>
</dbReference>
<dbReference type="Pfam" id="PF12947">
    <property type="entry name" value="EGF_3"/>
    <property type="match status" value="6"/>
</dbReference>
<accession>A0A0G4I1I8</accession>
<dbReference type="Pfam" id="PF07645">
    <property type="entry name" value="EGF_CA"/>
    <property type="match status" value="1"/>
</dbReference>
<organism evidence="8">
    <name type="scientific">Chromera velia CCMP2878</name>
    <dbReference type="NCBI Taxonomy" id="1169474"/>
    <lineage>
        <taxon>Eukaryota</taxon>
        <taxon>Sar</taxon>
        <taxon>Alveolata</taxon>
        <taxon>Colpodellida</taxon>
        <taxon>Chromeraceae</taxon>
        <taxon>Chromera</taxon>
    </lineage>
</organism>
<dbReference type="InterPro" id="IPR001881">
    <property type="entry name" value="EGF-like_Ca-bd_dom"/>
</dbReference>
<keyword evidence="1 5" id="KW-0245">EGF-like domain</keyword>
<evidence type="ECO:0000256" key="6">
    <source>
        <dbReference type="SAM" id="MobiDB-lite"/>
    </source>
</evidence>
<evidence type="ECO:0000256" key="5">
    <source>
        <dbReference type="PROSITE-ProRule" id="PRU00076"/>
    </source>
</evidence>
<dbReference type="CDD" id="cd00054">
    <property type="entry name" value="EGF_CA"/>
    <property type="match status" value="6"/>
</dbReference>
<feature type="compositionally biased region" description="Polar residues" evidence="6">
    <location>
        <begin position="246"/>
        <end position="268"/>
    </location>
</feature>
<dbReference type="Gene3D" id="2.60.120.260">
    <property type="entry name" value="Galactose-binding domain-like"/>
    <property type="match status" value="1"/>
</dbReference>
<dbReference type="VEuPathDB" id="CryptoDB:Cvel_10171"/>
<feature type="domain" description="EGF-like" evidence="7">
    <location>
        <begin position="629"/>
        <end position="669"/>
    </location>
</feature>
<evidence type="ECO:0000256" key="3">
    <source>
        <dbReference type="ARBA" id="ARBA00022737"/>
    </source>
</evidence>
<feature type="domain" description="EGF-like" evidence="7">
    <location>
        <begin position="127"/>
        <end position="167"/>
    </location>
</feature>
<dbReference type="PANTHER" id="PTHR24039">
    <property type="entry name" value="FIBRILLIN-RELATED"/>
    <property type="match status" value="1"/>
</dbReference>
<feature type="compositionally biased region" description="Basic and acidic residues" evidence="6">
    <location>
        <begin position="1477"/>
        <end position="1486"/>
    </location>
</feature>
<dbReference type="InterPro" id="IPR008979">
    <property type="entry name" value="Galactose-bd-like_sf"/>
</dbReference>
<keyword evidence="4" id="KW-1015">Disulfide bond</keyword>
<dbReference type="SUPFAM" id="SSF57184">
    <property type="entry name" value="Growth factor receptor domain"/>
    <property type="match status" value="3"/>
</dbReference>
<dbReference type="FunFam" id="2.10.25.10:FF:000038">
    <property type="entry name" value="Fibrillin 2"/>
    <property type="match status" value="6"/>
</dbReference>
<dbReference type="PANTHER" id="PTHR24039:SF58">
    <property type="entry name" value="EGF-LIKE DOMAIN-CONTAINING PROTEIN"/>
    <property type="match status" value="1"/>
</dbReference>
<dbReference type="SMART" id="SM00179">
    <property type="entry name" value="EGF_CA"/>
    <property type="match status" value="7"/>
</dbReference>
<dbReference type="InterPro" id="IPR018097">
    <property type="entry name" value="EGF_Ca-bd_CS"/>
</dbReference>
<dbReference type="PROSITE" id="PS01186">
    <property type="entry name" value="EGF_2"/>
    <property type="match status" value="3"/>
</dbReference>
<reference evidence="8" key="1">
    <citation type="submission" date="2014-11" db="EMBL/GenBank/DDBJ databases">
        <authorList>
            <person name="Otto D Thomas"/>
            <person name="Naeem Raeece"/>
        </authorList>
    </citation>
    <scope>NUCLEOTIDE SEQUENCE</scope>
</reference>
<dbReference type="InterPro" id="IPR000152">
    <property type="entry name" value="EGF-type_Asp/Asn_hydroxyl_site"/>
</dbReference>
<dbReference type="CDD" id="cd00053">
    <property type="entry name" value="EGF"/>
    <property type="match status" value="1"/>
</dbReference>
<feature type="domain" description="EGF-like" evidence="7">
    <location>
        <begin position="917"/>
        <end position="957"/>
    </location>
</feature>
<evidence type="ECO:0000259" key="7">
    <source>
        <dbReference type="PROSITE" id="PS50026"/>
    </source>
</evidence>
<evidence type="ECO:0000256" key="4">
    <source>
        <dbReference type="ARBA" id="ARBA00023157"/>
    </source>
</evidence>
<dbReference type="InterPro" id="IPR024731">
    <property type="entry name" value="NELL2-like_EGF"/>
</dbReference>
<feature type="domain" description="EGF-like" evidence="7">
    <location>
        <begin position="379"/>
        <end position="419"/>
    </location>
</feature>
<dbReference type="PhylomeDB" id="A0A0G4I1I8"/>
<sequence length="1561" mass="168533">MWFGNEQTGLGAGAGYGSAYESNLEIILSLPCLVTLYSYGVQPRLDQYREGSPSKLDVYGSTDRVNWEVIGGYADHINHREATTYEFPVNKTAAYSNFKFDIRKISEETDNYACIGEFELFAYNWTDIDECADSRHNCHPNATCTNTDSSFLCSCDLAFYGTGVNCTALIRLSPADIGAGDQWTQDLSLTYNGLISLFYDYAGAQSGCTGRFRVRTNVEWFDYDGTSCTYKSWDWPISGLFDNRPGQTGQRSGWVTSVSQPGSGTSTPGDADVHHILELPCRAYLSAYAMEARTGNAAEQTASKATVFGSESLSGPWSELGSFDGQRSWALGERRTFPANSTLGPFAFFKFALLQRDDPSDGPMSLGEIVLFASKIASDVDECALGSHNCDPQANCTNTDGSFTCACNGALDGNGVVCGFQIPPPDIGRGDEQIFTWTKDNETLFNGVVTIYKNYTGSLCPGEYRIFSPESRRNNPGLITTVDDTEWLVSSLFDGSRAARPYCTANQISGPLDAADSEESVILGTPCYLTLAGYNWETRTNGNETSPSAMNVSGANSTAGPWMTLHSFSGVNDWVKMETKTWPVDDRATAFRFFRFTMRRVQGLEGNSDYTCGEVANLYASSVTEIPADIDECALASHNCDPQANCTNTDGSFTCACNGGLEGDGIACGFMIPPEDIGRGDNLEFTWTKDNETLFNGVVTIYKDYTGSLCPGQYRVFSPDGWRNNPGLSTAIDPQEWLVSSLFDGSDDLGRGYSSPCGIASPSDPTESEIHVILGTPCYITVAGYAWSIQTATTDFAPSAMNVSAANSTAGPWTTLHSFTGVMDWVAGAERTFPVDVREGAYRFFRFTIRRVVGNTGSGLRVSGRRAFFYATSVTDVDECADFSHNCHPNATCSDTTGSFLCSCNSGFNGTGVNCTASDGCSLRTHNCDPKATCTPTGGSFTCACNGGLEGDGVVCGFQIPPADIGRGDEQVFTWTKDNETLFNGVVTIYKDYTGSLCPGQYRVFAPDSWRNNPSLTTTSVSISEWLVSSLFDGRISGRPYCTANPVSGPSDPTESDVNVILGTPCYLTLAGYDWTSTSDASFAPSAMTLSGANSTSGPWTTLHSFAGVMDWVSGGTKTFSVDVREDAFRFFRFTIRRVVGNAGVSGRARGEMAFFYATRVTDVDECAESSHNCHSDAECNNTNGSFVCSCNTGFNGTGVNCADVDECLLSTHDCDANAQCLNTDGSFSCLCFSPFVGTGTECAEAAAFALLDSKFEACIAVAPPEQQLEILTSVLEESIVNTQEFPDDDAAALALLTSLDNLGDLISELSATGETVTVETPQTLLLIKTFDESSSSFFVESDSAAALLELPSDFNVEDMPEQGGFEEIKPPTWTSLVGAMDRSQRHFSVETAGAEGDGRRSLSLMSTKDNPHPFAAGRTREGGFLLEGVTTFVRVQARQRREVIGSGRVPLVSLSSFGLPSSRAEGGRSGGRRRRQLQDAEKESEYATEVQQGGWQGLDIPEDLLGKGAGALRIRAKGFDTSEALRQRGVWESSWEELDLGLRGGEWIWECAQLDVQVRA</sequence>
<dbReference type="InterPro" id="IPR049883">
    <property type="entry name" value="NOTCH1_EGF-like"/>
</dbReference>